<reference evidence="1" key="1">
    <citation type="submission" date="2018-05" db="EMBL/GenBank/DDBJ databases">
        <authorList>
            <person name="Lanie J.A."/>
            <person name="Ng W.-L."/>
            <person name="Kazmierczak K.M."/>
            <person name="Andrzejewski T.M."/>
            <person name="Davidsen T.M."/>
            <person name="Wayne K.J."/>
            <person name="Tettelin H."/>
            <person name="Glass J.I."/>
            <person name="Rusch D."/>
            <person name="Podicherti R."/>
            <person name="Tsui H.-C.T."/>
            <person name="Winkler M.E."/>
        </authorList>
    </citation>
    <scope>NUCLEOTIDE SEQUENCE</scope>
</reference>
<gene>
    <name evidence="1" type="ORF">METZ01_LOCUS109434</name>
</gene>
<accession>A0A381WVW1</accession>
<evidence type="ECO:0000313" key="1">
    <source>
        <dbReference type="EMBL" id="SVA56580.1"/>
    </source>
</evidence>
<proteinExistence type="predicted"/>
<sequence>VAAPATVSDLLEFNSTTGVGWEGGVQAKNCEPGDLPLISSPTREARRFPGTDSVCGDVAKSRLTALRNRRELVSET</sequence>
<dbReference type="AlphaFoldDB" id="A0A381WVW1"/>
<name>A0A381WVW1_9ZZZZ</name>
<protein>
    <submittedName>
        <fullName evidence="1">Uncharacterized protein</fullName>
    </submittedName>
</protein>
<organism evidence="1">
    <name type="scientific">marine metagenome</name>
    <dbReference type="NCBI Taxonomy" id="408172"/>
    <lineage>
        <taxon>unclassified sequences</taxon>
        <taxon>metagenomes</taxon>
        <taxon>ecological metagenomes</taxon>
    </lineage>
</organism>
<feature type="non-terminal residue" evidence="1">
    <location>
        <position position="1"/>
    </location>
</feature>
<dbReference type="EMBL" id="UINC01013041">
    <property type="protein sequence ID" value="SVA56580.1"/>
    <property type="molecule type" value="Genomic_DNA"/>
</dbReference>